<dbReference type="GO" id="GO:0008270">
    <property type="term" value="F:zinc ion binding"/>
    <property type="evidence" value="ECO:0007669"/>
    <property type="project" value="UniProtKB-KW"/>
</dbReference>
<dbReference type="InterPro" id="IPR050331">
    <property type="entry name" value="Zinc_finger"/>
</dbReference>
<keyword evidence="14" id="KW-1185">Reference proteome</keyword>
<dbReference type="SUPFAM" id="SSF57667">
    <property type="entry name" value="beta-beta-alpha zinc fingers"/>
    <property type="match status" value="1"/>
</dbReference>
<dbReference type="PROSITE" id="PS00028">
    <property type="entry name" value="ZINC_FINGER_C2H2_1"/>
    <property type="match status" value="1"/>
</dbReference>
<dbReference type="Gene3D" id="3.30.160.60">
    <property type="entry name" value="Classic Zinc Finger"/>
    <property type="match status" value="2"/>
</dbReference>
<dbReference type="Pfam" id="PF00096">
    <property type="entry name" value="zf-C2H2"/>
    <property type="match status" value="2"/>
</dbReference>
<evidence type="ECO:0000256" key="1">
    <source>
        <dbReference type="ARBA" id="ARBA00004123"/>
    </source>
</evidence>
<proteinExistence type="inferred from homology"/>
<evidence type="ECO:0000313" key="14">
    <source>
        <dbReference type="Proteomes" id="UP000727407"/>
    </source>
</evidence>
<dbReference type="GO" id="GO:0005634">
    <property type="term" value="C:nucleus"/>
    <property type="evidence" value="ECO:0007669"/>
    <property type="project" value="UniProtKB-SubCell"/>
</dbReference>
<keyword evidence="3" id="KW-0479">Metal-binding</keyword>
<keyword evidence="5 11" id="KW-0863">Zinc-finger</keyword>
<evidence type="ECO:0000256" key="6">
    <source>
        <dbReference type="ARBA" id="ARBA00022833"/>
    </source>
</evidence>
<evidence type="ECO:0000256" key="7">
    <source>
        <dbReference type="ARBA" id="ARBA00023015"/>
    </source>
</evidence>
<gene>
    <name evidence="13" type="ORF">DAT39_013400</name>
</gene>
<evidence type="ECO:0000256" key="5">
    <source>
        <dbReference type="ARBA" id="ARBA00022771"/>
    </source>
</evidence>
<keyword evidence="6" id="KW-0862">Zinc</keyword>
<dbReference type="Proteomes" id="UP000727407">
    <property type="component" value="Unassembled WGS sequence"/>
</dbReference>
<dbReference type="PROSITE" id="PS50157">
    <property type="entry name" value="ZINC_FINGER_C2H2_2"/>
    <property type="match status" value="1"/>
</dbReference>
<keyword evidence="8" id="KW-0238">DNA-binding</keyword>
<feature type="non-terminal residue" evidence="13">
    <location>
        <position position="1"/>
    </location>
</feature>
<keyword evidence="4" id="KW-0677">Repeat</keyword>
<keyword evidence="7" id="KW-0805">Transcription regulation</keyword>
<reference evidence="13" key="1">
    <citation type="submission" date="2020-07" db="EMBL/GenBank/DDBJ databases">
        <title>Clarias magur genome sequencing, assembly and annotation.</title>
        <authorList>
            <person name="Kushwaha B."/>
            <person name="Kumar R."/>
            <person name="Das P."/>
            <person name="Joshi C.G."/>
            <person name="Kumar D."/>
            <person name="Nagpure N.S."/>
            <person name="Pandey M."/>
            <person name="Agarwal S."/>
            <person name="Srivastava S."/>
            <person name="Singh M."/>
            <person name="Sahoo L."/>
            <person name="Jayasankar P."/>
            <person name="Meher P.K."/>
            <person name="Koringa P.G."/>
            <person name="Iquebal M.A."/>
            <person name="Das S.P."/>
            <person name="Bit A."/>
            <person name="Patnaik S."/>
            <person name="Patel N."/>
            <person name="Shah T.M."/>
            <person name="Hinsu A."/>
            <person name="Jena J.K."/>
        </authorList>
    </citation>
    <scope>NUCLEOTIDE SEQUENCE</scope>
    <source>
        <strain evidence="13">CIFAMagur01</strain>
        <tissue evidence="13">Testis</tissue>
    </source>
</reference>
<keyword evidence="10" id="KW-0539">Nucleus</keyword>
<dbReference type="GO" id="GO:0003677">
    <property type="term" value="F:DNA binding"/>
    <property type="evidence" value="ECO:0007669"/>
    <property type="project" value="UniProtKB-KW"/>
</dbReference>
<name>A0A8J4UG16_CLAMG</name>
<evidence type="ECO:0000256" key="11">
    <source>
        <dbReference type="PROSITE-ProRule" id="PRU00042"/>
    </source>
</evidence>
<dbReference type="OrthoDB" id="3437960at2759"/>
<evidence type="ECO:0000259" key="12">
    <source>
        <dbReference type="PROSITE" id="PS50157"/>
    </source>
</evidence>
<dbReference type="AlphaFoldDB" id="A0A8J4UG16"/>
<evidence type="ECO:0000256" key="10">
    <source>
        <dbReference type="ARBA" id="ARBA00023242"/>
    </source>
</evidence>
<dbReference type="InterPro" id="IPR013087">
    <property type="entry name" value="Znf_C2H2_type"/>
</dbReference>
<feature type="domain" description="C2H2-type" evidence="12">
    <location>
        <begin position="24"/>
        <end position="51"/>
    </location>
</feature>
<comment type="subcellular location">
    <subcellularLocation>
        <location evidence="1">Nucleus</location>
    </subcellularLocation>
</comment>
<organism evidence="13 14">
    <name type="scientific">Clarias magur</name>
    <name type="common">Asian catfish</name>
    <name type="synonym">Macropteronotus magur</name>
    <dbReference type="NCBI Taxonomy" id="1594786"/>
    <lineage>
        <taxon>Eukaryota</taxon>
        <taxon>Metazoa</taxon>
        <taxon>Chordata</taxon>
        <taxon>Craniata</taxon>
        <taxon>Vertebrata</taxon>
        <taxon>Euteleostomi</taxon>
        <taxon>Actinopterygii</taxon>
        <taxon>Neopterygii</taxon>
        <taxon>Teleostei</taxon>
        <taxon>Ostariophysi</taxon>
        <taxon>Siluriformes</taxon>
        <taxon>Clariidae</taxon>
        <taxon>Clarias</taxon>
    </lineage>
</organism>
<dbReference type="FunFam" id="3.30.160.60:FF:000620">
    <property type="entry name" value="Zinc finger protein 263"/>
    <property type="match status" value="1"/>
</dbReference>
<evidence type="ECO:0000256" key="4">
    <source>
        <dbReference type="ARBA" id="ARBA00022737"/>
    </source>
</evidence>
<evidence type="ECO:0000256" key="9">
    <source>
        <dbReference type="ARBA" id="ARBA00023163"/>
    </source>
</evidence>
<comment type="similarity">
    <text evidence="2">Belongs to the krueppel C2H2-type zinc-finger protein family.</text>
</comment>
<evidence type="ECO:0000313" key="13">
    <source>
        <dbReference type="EMBL" id="KAF5896892.1"/>
    </source>
</evidence>
<protein>
    <submittedName>
        <fullName evidence="13">Histone-lysine N-methyltransferase PRDM9-like isoform X1</fullName>
    </submittedName>
</protein>
<dbReference type="PANTHER" id="PTHR16515:SF57">
    <property type="entry name" value="ZINC FINGER PROTEIN 154-LIKE"/>
    <property type="match status" value="1"/>
</dbReference>
<feature type="non-terminal residue" evidence="13">
    <location>
        <position position="106"/>
    </location>
</feature>
<keyword evidence="9" id="KW-0804">Transcription</keyword>
<accession>A0A8J4UG16</accession>
<dbReference type="FunFam" id="3.30.160.60:FF:000100">
    <property type="entry name" value="Zinc finger 45-like"/>
    <property type="match status" value="1"/>
</dbReference>
<evidence type="ECO:0000256" key="3">
    <source>
        <dbReference type="ARBA" id="ARBA00022723"/>
    </source>
</evidence>
<dbReference type="InterPro" id="IPR036236">
    <property type="entry name" value="Znf_C2H2_sf"/>
</dbReference>
<evidence type="ECO:0000256" key="2">
    <source>
        <dbReference type="ARBA" id="ARBA00006991"/>
    </source>
</evidence>
<dbReference type="EMBL" id="QNUK01000257">
    <property type="protein sequence ID" value="KAF5896892.1"/>
    <property type="molecule type" value="Genomic_DNA"/>
</dbReference>
<dbReference type="PANTHER" id="PTHR16515">
    <property type="entry name" value="PR DOMAIN ZINC FINGER PROTEIN"/>
    <property type="match status" value="1"/>
</dbReference>
<evidence type="ECO:0000256" key="8">
    <source>
        <dbReference type="ARBA" id="ARBA00023125"/>
    </source>
</evidence>
<dbReference type="GO" id="GO:0010468">
    <property type="term" value="P:regulation of gene expression"/>
    <property type="evidence" value="ECO:0007669"/>
    <property type="project" value="TreeGrafter"/>
</dbReference>
<sequence length="106" mass="12134">IKKKNKRRILCTITSQEESQTDLHHCLECGKSFSQEKDLTAHQLIHRQDKPHQCSQCGKSFTQKDHLGSRQVWCVVAACPCDQERPGMAAKDSYKRDAWCSFSPLT</sequence>
<comment type="caution">
    <text evidence="13">The sequence shown here is derived from an EMBL/GenBank/DDBJ whole genome shotgun (WGS) entry which is preliminary data.</text>
</comment>